<keyword evidence="3" id="KW-1185">Reference proteome</keyword>
<comment type="caution">
    <text evidence="2">The sequence shown here is derived from an EMBL/GenBank/DDBJ whole genome shotgun (WGS) entry which is preliminary data.</text>
</comment>
<dbReference type="AlphaFoldDB" id="A0AAP5I5A9"/>
<dbReference type="EMBL" id="JAALHA020000004">
    <property type="protein sequence ID" value="MDR9895297.1"/>
    <property type="molecule type" value="Genomic_DNA"/>
</dbReference>
<feature type="region of interest" description="Disordered" evidence="1">
    <location>
        <begin position="80"/>
        <end position="106"/>
    </location>
</feature>
<evidence type="ECO:0000256" key="1">
    <source>
        <dbReference type="SAM" id="MobiDB-lite"/>
    </source>
</evidence>
<reference evidence="3" key="1">
    <citation type="journal article" date="2021" name="Science">
        <title>Hunting the eagle killer: A cyanobacterial neurotoxin causes vacuolar myelinopathy.</title>
        <authorList>
            <person name="Breinlinger S."/>
            <person name="Phillips T.J."/>
            <person name="Haram B.N."/>
            <person name="Mares J."/>
            <person name="Martinez Yerena J.A."/>
            <person name="Hrouzek P."/>
            <person name="Sobotka R."/>
            <person name="Henderson W.M."/>
            <person name="Schmieder P."/>
            <person name="Williams S.M."/>
            <person name="Lauderdale J.D."/>
            <person name="Wilde H.D."/>
            <person name="Gerrin W."/>
            <person name="Kust A."/>
            <person name="Washington J.W."/>
            <person name="Wagner C."/>
            <person name="Geier B."/>
            <person name="Liebeke M."/>
            <person name="Enke H."/>
            <person name="Niedermeyer T.H.J."/>
            <person name="Wilde S.B."/>
        </authorList>
    </citation>
    <scope>NUCLEOTIDE SEQUENCE [LARGE SCALE GENOMIC DNA]</scope>
    <source>
        <strain evidence="3">Thurmond2011</strain>
    </source>
</reference>
<sequence length="106" mass="11662">MSTTLGRPSSLIHEICIEKVDRWNLFKFSESLQMRMENLLEKKKADQLTPEEVAELDAIGELDRIFTHINAMVAASPSQDPCLSAPLPKGEGLLPRGDAGGERASL</sequence>
<organism evidence="2 3">
    <name type="scientific">Aetokthonos hydrillicola Thurmond2011</name>
    <dbReference type="NCBI Taxonomy" id="2712845"/>
    <lineage>
        <taxon>Bacteria</taxon>
        <taxon>Bacillati</taxon>
        <taxon>Cyanobacteriota</taxon>
        <taxon>Cyanophyceae</taxon>
        <taxon>Nostocales</taxon>
        <taxon>Hapalosiphonaceae</taxon>
        <taxon>Aetokthonos</taxon>
    </lineage>
</organism>
<protein>
    <submittedName>
        <fullName evidence="2">Uncharacterized protein</fullName>
    </submittedName>
</protein>
<accession>A0AAP5I5A9</accession>
<evidence type="ECO:0000313" key="3">
    <source>
        <dbReference type="Proteomes" id="UP000667802"/>
    </source>
</evidence>
<proteinExistence type="predicted"/>
<dbReference type="Proteomes" id="UP000667802">
    <property type="component" value="Unassembled WGS sequence"/>
</dbReference>
<dbReference type="RefSeq" id="WP_243902319.1">
    <property type="nucleotide sequence ID" value="NZ_CAWQFN010000815.1"/>
</dbReference>
<gene>
    <name evidence="2" type="ORF">G7B40_012070</name>
</gene>
<name>A0AAP5I5A9_9CYAN</name>
<evidence type="ECO:0000313" key="2">
    <source>
        <dbReference type="EMBL" id="MDR9895297.1"/>
    </source>
</evidence>